<organism evidence="2 3">
    <name type="scientific">Spelaeicoccus albus</name>
    <dbReference type="NCBI Taxonomy" id="1280376"/>
    <lineage>
        <taxon>Bacteria</taxon>
        <taxon>Bacillati</taxon>
        <taxon>Actinomycetota</taxon>
        <taxon>Actinomycetes</taxon>
        <taxon>Micrococcales</taxon>
        <taxon>Brevibacteriaceae</taxon>
        <taxon>Spelaeicoccus</taxon>
    </lineage>
</organism>
<dbReference type="PANTHER" id="PTHR30136">
    <property type="entry name" value="HELIX-TURN-HELIX TRANSCRIPTIONAL REGULATOR, ICLR FAMILY"/>
    <property type="match status" value="1"/>
</dbReference>
<dbReference type="GO" id="GO:0003700">
    <property type="term" value="F:DNA-binding transcription factor activity"/>
    <property type="evidence" value="ECO:0007669"/>
    <property type="project" value="TreeGrafter"/>
</dbReference>
<dbReference type="GO" id="GO:0045892">
    <property type="term" value="P:negative regulation of DNA-templated transcription"/>
    <property type="evidence" value="ECO:0007669"/>
    <property type="project" value="TreeGrafter"/>
</dbReference>
<protein>
    <submittedName>
        <fullName evidence="2">DNA-binding IclR family transcriptional regulator</fullName>
    </submittedName>
</protein>
<evidence type="ECO:0000313" key="3">
    <source>
        <dbReference type="Proteomes" id="UP000539111"/>
    </source>
</evidence>
<keyword evidence="2" id="KW-0238">DNA-binding</keyword>
<evidence type="ECO:0000259" key="1">
    <source>
        <dbReference type="PROSITE" id="PS51078"/>
    </source>
</evidence>
<dbReference type="InterPro" id="IPR029016">
    <property type="entry name" value="GAF-like_dom_sf"/>
</dbReference>
<dbReference type="InterPro" id="IPR014757">
    <property type="entry name" value="Tscrpt_reg_IclR_C"/>
</dbReference>
<comment type="caution">
    <text evidence="2">The sequence shown here is derived from an EMBL/GenBank/DDBJ whole genome shotgun (WGS) entry which is preliminary data.</text>
</comment>
<dbReference type="SUPFAM" id="SSF55781">
    <property type="entry name" value="GAF domain-like"/>
    <property type="match status" value="1"/>
</dbReference>
<feature type="domain" description="IclR-ED" evidence="1">
    <location>
        <begin position="1"/>
        <end position="110"/>
    </location>
</feature>
<dbReference type="Gene3D" id="3.30.450.40">
    <property type="match status" value="1"/>
</dbReference>
<accession>A0A7Z0D090</accession>
<proteinExistence type="predicted"/>
<reference evidence="2 3" key="1">
    <citation type="submission" date="2020-07" db="EMBL/GenBank/DDBJ databases">
        <title>Sequencing the genomes of 1000 actinobacteria strains.</title>
        <authorList>
            <person name="Klenk H.-P."/>
        </authorList>
    </citation>
    <scope>NUCLEOTIDE SEQUENCE [LARGE SCALE GENOMIC DNA]</scope>
    <source>
        <strain evidence="2 3">DSM 26341</strain>
    </source>
</reference>
<dbReference type="GO" id="GO:0003677">
    <property type="term" value="F:DNA binding"/>
    <property type="evidence" value="ECO:0007669"/>
    <property type="project" value="UniProtKB-KW"/>
</dbReference>
<dbReference type="EMBL" id="JACBZP010000001">
    <property type="protein sequence ID" value="NYI67106.1"/>
    <property type="molecule type" value="Genomic_DNA"/>
</dbReference>
<dbReference type="Pfam" id="PF01614">
    <property type="entry name" value="IclR_C"/>
    <property type="match status" value="1"/>
</dbReference>
<dbReference type="AlphaFoldDB" id="A0A7Z0D090"/>
<dbReference type="InterPro" id="IPR050707">
    <property type="entry name" value="HTH_MetabolicPath_Reg"/>
</dbReference>
<name>A0A7Z0D090_9MICO</name>
<gene>
    <name evidence="2" type="ORF">BJY26_001412</name>
</gene>
<evidence type="ECO:0000313" key="2">
    <source>
        <dbReference type="EMBL" id="NYI67106.1"/>
    </source>
</evidence>
<dbReference type="PANTHER" id="PTHR30136:SF24">
    <property type="entry name" value="HTH-TYPE TRANSCRIPTIONAL REPRESSOR ALLR"/>
    <property type="match status" value="1"/>
</dbReference>
<keyword evidence="3" id="KW-1185">Reference proteome</keyword>
<sequence>MTRGASALAILAFLQPADARDILAALHVQSSGKQALFRQLEQVRAHRYAMSDSELDEGVWGASAPVFSGSGNLTGVVTIMAPSVRAEQRQDELISQAQLTAADLTSALEPT</sequence>
<dbReference type="Proteomes" id="UP000539111">
    <property type="component" value="Unassembled WGS sequence"/>
</dbReference>
<dbReference type="PROSITE" id="PS51078">
    <property type="entry name" value="ICLR_ED"/>
    <property type="match status" value="1"/>
</dbReference>